<accession>A0A0G1YI14</accession>
<reference evidence="1 2" key="1">
    <citation type="journal article" date="2015" name="Nature">
        <title>rRNA introns, odd ribosomes, and small enigmatic genomes across a large radiation of phyla.</title>
        <authorList>
            <person name="Brown C.T."/>
            <person name="Hug L.A."/>
            <person name="Thomas B.C."/>
            <person name="Sharon I."/>
            <person name="Castelle C.J."/>
            <person name="Singh A."/>
            <person name="Wilkins M.J."/>
            <person name="Williams K.H."/>
            <person name="Banfield J.F."/>
        </authorList>
    </citation>
    <scope>NUCLEOTIDE SEQUENCE [LARGE SCALE GENOMIC DNA]</scope>
</reference>
<dbReference type="InterPro" id="IPR018727">
    <property type="entry name" value="DUF2267"/>
</dbReference>
<sequence length="139" mass="16012">MTTNVSSLDASIQKTIAILRDIEDEFGWTERRQQSYAIVRGVLHALRDRFTVEQAAHFAAQLPLILQGVFYEGWRPANLPLRMHRTDFLDHIRSEFPFSLEIDFEGLVSYALQVILEHMSPGEAEKIRKEIPADIAELF</sequence>
<evidence type="ECO:0000313" key="1">
    <source>
        <dbReference type="EMBL" id="KKW43073.1"/>
    </source>
</evidence>
<dbReference type="Proteomes" id="UP000033870">
    <property type="component" value="Unassembled WGS sequence"/>
</dbReference>
<dbReference type="Gene3D" id="1.10.490.110">
    <property type="entry name" value="Uncharacterized conserved protein DUF2267"/>
    <property type="match status" value="1"/>
</dbReference>
<dbReference type="InterPro" id="IPR038282">
    <property type="entry name" value="DUF2267_sf"/>
</dbReference>
<dbReference type="EMBL" id="LCRX01000001">
    <property type="protein sequence ID" value="KKW43073.1"/>
    <property type="molecule type" value="Genomic_DNA"/>
</dbReference>
<dbReference type="Pfam" id="PF10025">
    <property type="entry name" value="DUF2267"/>
    <property type="match status" value="1"/>
</dbReference>
<dbReference type="AlphaFoldDB" id="A0A0G1YI14"/>
<organism evidence="1 2">
    <name type="scientific">Candidatus Magasanikbacteria bacterium GW2011_GWA2_56_11</name>
    <dbReference type="NCBI Taxonomy" id="1619044"/>
    <lineage>
        <taxon>Bacteria</taxon>
        <taxon>Candidatus Magasanikiibacteriota</taxon>
    </lineage>
</organism>
<dbReference type="STRING" id="1619044.UY92_C0001G0087"/>
<name>A0A0G1YI14_9BACT</name>
<comment type="caution">
    <text evidence="1">The sequence shown here is derived from an EMBL/GenBank/DDBJ whole genome shotgun (WGS) entry which is preliminary data.</text>
</comment>
<evidence type="ECO:0008006" key="3">
    <source>
        <dbReference type="Google" id="ProtNLM"/>
    </source>
</evidence>
<evidence type="ECO:0000313" key="2">
    <source>
        <dbReference type="Proteomes" id="UP000033870"/>
    </source>
</evidence>
<proteinExistence type="predicted"/>
<gene>
    <name evidence="1" type="ORF">UY92_C0001G0087</name>
</gene>
<protein>
    <recommendedName>
        <fullName evidence="3">DUF2267 domain-containing protein</fullName>
    </recommendedName>
</protein>